<dbReference type="Gene3D" id="3.30.1360.120">
    <property type="entry name" value="Probable tRNA modification gtpase trme, domain 1"/>
    <property type="match status" value="1"/>
</dbReference>
<feature type="domain" description="GTP-binding protein TrmE N-terminal" evidence="8">
    <location>
        <begin position="2"/>
        <end position="109"/>
    </location>
</feature>
<keyword evidence="11" id="KW-1185">Reference proteome</keyword>
<dbReference type="InterPro" id="IPR027266">
    <property type="entry name" value="TrmE/GcvT-like"/>
</dbReference>
<feature type="binding site" evidence="6">
    <location>
        <position position="214"/>
    </location>
    <ligand>
        <name>K(+)</name>
        <dbReference type="ChEBI" id="CHEBI:29103"/>
    </ligand>
</feature>
<dbReference type="CDD" id="cd04164">
    <property type="entry name" value="trmE"/>
    <property type="match status" value="1"/>
</dbReference>
<dbReference type="NCBIfam" id="NF003661">
    <property type="entry name" value="PRK05291.1-3"/>
    <property type="match status" value="1"/>
</dbReference>
<feature type="binding site" evidence="6">
    <location>
        <begin position="214"/>
        <end position="219"/>
    </location>
    <ligand>
        <name>GTP</name>
        <dbReference type="ChEBI" id="CHEBI:37565"/>
    </ligand>
</feature>
<dbReference type="InterPro" id="IPR025867">
    <property type="entry name" value="MnmE_helical"/>
</dbReference>
<dbReference type="InterPro" id="IPR006073">
    <property type="entry name" value="GTP-bd"/>
</dbReference>
<dbReference type="Pfam" id="PF10396">
    <property type="entry name" value="TrmE_N"/>
    <property type="match status" value="1"/>
</dbReference>
<dbReference type="InterPro" id="IPR027368">
    <property type="entry name" value="MnmE_dom2"/>
</dbReference>
<evidence type="ECO:0000313" key="10">
    <source>
        <dbReference type="EMBL" id="MBA2935506.1"/>
    </source>
</evidence>
<dbReference type="InterPro" id="IPR004520">
    <property type="entry name" value="GTPase_MnmE"/>
</dbReference>
<dbReference type="GO" id="GO:0002098">
    <property type="term" value="P:tRNA wobble uridine modification"/>
    <property type="evidence" value="ECO:0007669"/>
    <property type="project" value="TreeGrafter"/>
</dbReference>
<comment type="subunit">
    <text evidence="6">Homodimer. Heterotetramer of two MnmE and two MnmG subunits.</text>
</comment>
<feature type="binding site" evidence="6">
    <location>
        <position position="109"/>
    </location>
    <ligand>
        <name>(6S)-5-formyl-5,6,7,8-tetrahydrofolate</name>
        <dbReference type="ChEBI" id="CHEBI:57457"/>
    </ligand>
</feature>
<dbReference type="PANTHER" id="PTHR42714:SF2">
    <property type="entry name" value="TRNA MODIFICATION GTPASE GTPBP3, MITOCHONDRIAL"/>
    <property type="match status" value="1"/>
</dbReference>
<keyword evidence="4 6" id="KW-0630">Potassium</keyword>
<dbReference type="GO" id="GO:0005525">
    <property type="term" value="F:GTP binding"/>
    <property type="evidence" value="ECO:0007669"/>
    <property type="project" value="UniProtKB-UniRule"/>
</dbReference>
<dbReference type="GO" id="GO:0046872">
    <property type="term" value="F:metal ion binding"/>
    <property type="evidence" value="ECO:0007669"/>
    <property type="project" value="UniProtKB-KW"/>
</dbReference>
<dbReference type="EMBL" id="JACEIB010000025">
    <property type="protein sequence ID" value="MBA2935506.1"/>
    <property type="molecule type" value="Genomic_DNA"/>
</dbReference>
<evidence type="ECO:0000256" key="1">
    <source>
        <dbReference type="ARBA" id="ARBA00011043"/>
    </source>
</evidence>
<evidence type="ECO:0000259" key="7">
    <source>
        <dbReference type="Pfam" id="PF01926"/>
    </source>
</evidence>
<protein>
    <recommendedName>
        <fullName evidence="6">tRNA modification GTPase MnmE</fullName>
        <ecNumber evidence="6">3.6.-.-</ecNumber>
    </recommendedName>
</protein>
<dbReference type="GO" id="GO:0003924">
    <property type="term" value="F:GTPase activity"/>
    <property type="evidence" value="ECO:0007669"/>
    <property type="project" value="UniProtKB-UniRule"/>
</dbReference>
<feature type="binding site" evidence="6">
    <location>
        <begin position="258"/>
        <end position="261"/>
    </location>
    <ligand>
        <name>GTP</name>
        <dbReference type="ChEBI" id="CHEBI:37565"/>
    </ligand>
</feature>
<feature type="binding site" evidence="6">
    <location>
        <position position="238"/>
    </location>
    <ligand>
        <name>K(+)</name>
        <dbReference type="ChEBI" id="CHEBI:29103"/>
    </ligand>
</feature>
<dbReference type="NCBIfam" id="TIGR00231">
    <property type="entry name" value="small_GTP"/>
    <property type="match status" value="1"/>
</dbReference>
<keyword evidence="5 6" id="KW-0342">GTP-binding</keyword>
<dbReference type="SUPFAM" id="SSF52540">
    <property type="entry name" value="P-loop containing nucleoside triphosphate hydrolases"/>
    <property type="match status" value="1"/>
</dbReference>
<dbReference type="InterPro" id="IPR005225">
    <property type="entry name" value="Small_GTP-bd"/>
</dbReference>
<feature type="domain" description="G" evidence="7">
    <location>
        <begin position="206"/>
        <end position="291"/>
    </location>
</feature>
<proteinExistence type="inferred from homology"/>
<accession>A0A838LBJ4</accession>
<evidence type="ECO:0000313" key="11">
    <source>
        <dbReference type="Proteomes" id="UP000570166"/>
    </source>
</evidence>
<feature type="binding site" evidence="6">
    <location>
        <position position="14"/>
    </location>
    <ligand>
        <name>(6S)-5-formyl-5,6,7,8-tetrahydrofolate</name>
        <dbReference type="ChEBI" id="CHEBI:57457"/>
    </ligand>
</feature>
<evidence type="ECO:0000256" key="3">
    <source>
        <dbReference type="ARBA" id="ARBA00022741"/>
    </source>
</evidence>
<comment type="caution">
    <text evidence="6">Lacks conserved residue(s) required for the propagation of feature annotation.</text>
</comment>
<comment type="caution">
    <text evidence="10">The sequence shown here is derived from an EMBL/GenBank/DDBJ whole genome shotgun (WGS) entry which is preliminary data.</text>
</comment>
<dbReference type="EC" id="3.6.-.-" evidence="6"/>
<sequence>MSSGALPSAIAIVRISGPRARDALDHLAGAVPEVGCAALRTLRHDGEILDQAMLLWFAGPRTVTGEDVAEIHLHGSRAVVDACFAALQSLGLRMADPGEFTRRALFNGKMDLSAVEGLADLLAAETESQRRDAIRRQRGFIPQRLHEWRSRLTHVAAAIEAAIDYDGEEEVGGDPVYVIGGIRTLLREIERVLALAPAERLREGIRVAIIGPPNAGKSTLFNQLIGRDAAIVSDIAGTTRDVIECPIAIDGIPFLLVDTAGLRTTADPIEKIGVGKARDEAELADILVDLAADRDSERCVAVSAKADVTDARPGTLAVSVHKDTGIVQLQERLVEMAAAMIPLQGEVAFDRRYRQALAAVRNDLSVAVGTTDPLLVAEHIRLAIRELDRVLGGDGVEDMLDALFGRFCLGK</sequence>
<dbReference type="AlphaFoldDB" id="A0A838LBJ4"/>
<organism evidence="10 11">
    <name type="scientific">Sphingomonas chungangi</name>
    <dbReference type="NCBI Taxonomy" id="2683589"/>
    <lineage>
        <taxon>Bacteria</taxon>
        <taxon>Pseudomonadati</taxon>
        <taxon>Pseudomonadota</taxon>
        <taxon>Alphaproteobacteria</taxon>
        <taxon>Sphingomonadales</taxon>
        <taxon>Sphingomonadaceae</taxon>
        <taxon>Sphingomonas</taxon>
    </lineage>
</organism>
<dbReference type="Pfam" id="PF12631">
    <property type="entry name" value="MnmE_helical"/>
    <property type="match status" value="1"/>
</dbReference>
<dbReference type="GO" id="GO:0005737">
    <property type="term" value="C:cytoplasm"/>
    <property type="evidence" value="ECO:0007669"/>
    <property type="project" value="UniProtKB-SubCell"/>
</dbReference>
<keyword evidence="3 6" id="KW-0547">Nucleotide-binding</keyword>
<reference evidence="10 11" key="1">
    <citation type="submission" date="2020-07" db="EMBL/GenBank/DDBJ databases">
        <authorList>
            <person name="Sun Q."/>
        </authorList>
    </citation>
    <scope>NUCLEOTIDE SEQUENCE [LARGE SCALE GENOMIC DNA]</scope>
    <source>
        <strain evidence="10 11">CGMCC 1.13654</strain>
    </source>
</reference>
<feature type="binding site" evidence="6">
    <location>
        <position position="70"/>
    </location>
    <ligand>
        <name>(6S)-5-formyl-5,6,7,8-tetrahydrofolate</name>
        <dbReference type="ChEBI" id="CHEBI:57457"/>
    </ligand>
</feature>
<evidence type="ECO:0000256" key="5">
    <source>
        <dbReference type="ARBA" id="ARBA00023134"/>
    </source>
</evidence>
<keyword evidence="2 6" id="KW-0819">tRNA processing</keyword>
<keyword evidence="6" id="KW-0378">Hydrolase</keyword>
<dbReference type="Gene3D" id="1.20.120.430">
    <property type="entry name" value="tRNA modification GTPase MnmE domain 2"/>
    <property type="match status" value="1"/>
</dbReference>
<name>A0A838LBJ4_9SPHN</name>
<feature type="binding site" evidence="6">
    <location>
        <position position="235"/>
    </location>
    <ligand>
        <name>K(+)</name>
        <dbReference type="ChEBI" id="CHEBI:29103"/>
    </ligand>
</feature>
<comment type="subcellular location">
    <subcellularLocation>
        <location evidence="6">Cytoplasm</location>
    </subcellularLocation>
</comment>
<keyword evidence="6" id="KW-0460">Magnesium</keyword>
<dbReference type="HAMAP" id="MF_00379">
    <property type="entry name" value="GTPase_MnmE"/>
    <property type="match status" value="1"/>
</dbReference>
<dbReference type="Gene3D" id="3.40.50.300">
    <property type="entry name" value="P-loop containing nucleotide triphosphate hydrolases"/>
    <property type="match status" value="1"/>
</dbReference>
<feature type="binding site" evidence="6">
    <location>
        <position position="411"/>
    </location>
    <ligand>
        <name>(6S)-5-formyl-5,6,7,8-tetrahydrofolate</name>
        <dbReference type="ChEBI" id="CHEBI:57457"/>
    </ligand>
</feature>
<keyword evidence="6" id="KW-0963">Cytoplasm</keyword>
<keyword evidence="6" id="KW-0479">Metal-binding</keyword>
<feature type="binding site" evidence="6">
    <location>
        <position position="218"/>
    </location>
    <ligand>
        <name>Mg(2+)</name>
        <dbReference type="ChEBI" id="CHEBI:18420"/>
    </ligand>
</feature>
<evidence type="ECO:0000256" key="2">
    <source>
        <dbReference type="ARBA" id="ARBA00022694"/>
    </source>
</evidence>
<feature type="binding site" evidence="6">
    <location>
        <position position="233"/>
    </location>
    <ligand>
        <name>K(+)</name>
        <dbReference type="ChEBI" id="CHEBI:29103"/>
    </ligand>
</feature>
<dbReference type="InterPro" id="IPR031168">
    <property type="entry name" value="G_TrmE"/>
</dbReference>
<dbReference type="InterPro" id="IPR018948">
    <property type="entry name" value="GTP-bd_TrmE_N"/>
</dbReference>
<evidence type="ECO:0000259" key="9">
    <source>
        <dbReference type="Pfam" id="PF12631"/>
    </source>
</evidence>
<evidence type="ECO:0000256" key="6">
    <source>
        <dbReference type="HAMAP-Rule" id="MF_00379"/>
    </source>
</evidence>
<dbReference type="GO" id="GO:0030488">
    <property type="term" value="P:tRNA methylation"/>
    <property type="evidence" value="ECO:0007669"/>
    <property type="project" value="TreeGrafter"/>
</dbReference>
<gene>
    <name evidence="6 10" type="primary">mnmE</name>
    <name evidence="6" type="synonym">trmE</name>
    <name evidence="10" type="ORF">HZF05_15570</name>
</gene>
<feature type="binding site" evidence="6">
    <location>
        <begin position="233"/>
        <end position="239"/>
    </location>
    <ligand>
        <name>GTP</name>
        <dbReference type="ChEBI" id="CHEBI:37565"/>
    </ligand>
</feature>
<dbReference type="PANTHER" id="PTHR42714">
    <property type="entry name" value="TRNA MODIFICATION GTPASE GTPBP3"/>
    <property type="match status" value="1"/>
</dbReference>
<feature type="domain" description="MnmE helical" evidence="9">
    <location>
        <begin position="112"/>
        <end position="408"/>
    </location>
</feature>
<comment type="similarity">
    <text evidence="1 6">Belongs to the TRAFAC class TrmE-Era-EngA-EngB-Septin-like GTPase superfamily. TrmE GTPase family.</text>
</comment>
<evidence type="ECO:0000256" key="4">
    <source>
        <dbReference type="ARBA" id="ARBA00022958"/>
    </source>
</evidence>
<evidence type="ECO:0000259" key="8">
    <source>
        <dbReference type="Pfam" id="PF10396"/>
    </source>
</evidence>
<feature type="binding site" evidence="6">
    <location>
        <position position="239"/>
    </location>
    <ligand>
        <name>Mg(2+)</name>
        <dbReference type="ChEBI" id="CHEBI:18420"/>
    </ligand>
</feature>
<dbReference type="CDD" id="cd14858">
    <property type="entry name" value="TrmE_N"/>
    <property type="match status" value="1"/>
</dbReference>
<dbReference type="Proteomes" id="UP000570166">
    <property type="component" value="Unassembled WGS sequence"/>
</dbReference>
<comment type="function">
    <text evidence="6">Exhibits a very high intrinsic GTPase hydrolysis rate. Involved in the addition of a carboxymethylaminomethyl (cmnm) group at the wobble position (U34) of certain tRNAs, forming tRNA-cmnm(5)s(2)U34.</text>
</comment>
<comment type="cofactor">
    <cofactor evidence="6">
        <name>K(+)</name>
        <dbReference type="ChEBI" id="CHEBI:29103"/>
    </cofactor>
    <text evidence="6">Binds 1 potassium ion per subunit.</text>
</comment>
<dbReference type="InterPro" id="IPR027417">
    <property type="entry name" value="P-loop_NTPase"/>
</dbReference>
<dbReference type="Pfam" id="PF01926">
    <property type="entry name" value="MMR_HSR1"/>
    <property type="match status" value="1"/>
</dbReference>